<gene>
    <name evidence="1" type="ORF">GCM10009006_33920</name>
</gene>
<dbReference type="RefSeq" id="WP_229727360.1">
    <property type="nucleotide sequence ID" value="NZ_BMON01000004.1"/>
</dbReference>
<sequence length="247" mass="28141">MEDYDTIEIAYVLDGEPSIAIYKSLFEVFTEYLGLDYEGDVYSIRARQINGYNNNVDTTGKYDDVIQTLSSYPNWSVEIPLSYDELTVTRTIDSHNLTSIPSCESIYFSTWIYGLKDTDDEELLETVKQYRRNFAEIHAQAANTLEPKWGFGRRGGLAIGEDEAIEELATKTRPPLYEYNVFRAETVEAIGREQVLSAPAYYVEELDWGGVFMAVTEPPKQCGHECQQCDEVADQLGLSLAKTERYH</sequence>
<reference evidence="1" key="2">
    <citation type="submission" date="2020-09" db="EMBL/GenBank/DDBJ databases">
        <authorList>
            <person name="Sun Q."/>
            <person name="Ohkuma M."/>
        </authorList>
    </citation>
    <scope>NUCLEOTIDE SEQUENCE</scope>
    <source>
        <strain evidence="1">JCM 15759</strain>
    </source>
</reference>
<reference evidence="1" key="1">
    <citation type="journal article" date="2014" name="Int. J. Syst. Evol. Microbiol.">
        <title>Complete genome sequence of Corynebacterium casei LMG S-19264T (=DSM 44701T), isolated from a smear-ripened cheese.</title>
        <authorList>
            <consortium name="US DOE Joint Genome Institute (JGI-PGF)"/>
            <person name="Walter F."/>
            <person name="Albersmeier A."/>
            <person name="Kalinowski J."/>
            <person name="Ruckert C."/>
        </authorList>
    </citation>
    <scope>NUCLEOTIDE SEQUENCE</scope>
    <source>
        <strain evidence="1">JCM 15759</strain>
    </source>
</reference>
<proteinExistence type="predicted"/>
<accession>A0A830FR87</accession>
<organism evidence="1 2">
    <name type="scientific">Haloarcula argentinensis</name>
    <dbReference type="NCBI Taxonomy" id="43776"/>
    <lineage>
        <taxon>Archaea</taxon>
        <taxon>Methanobacteriati</taxon>
        <taxon>Methanobacteriota</taxon>
        <taxon>Stenosarchaea group</taxon>
        <taxon>Halobacteria</taxon>
        <taxon>Halobacteriales</taxon>
        <taxon>Haloarculaceae</taxon>
        <taxon>Haloarcula</taxon>
    </lineage>
</organism>
<dbReference type="EMBL" id="BMON01000004">
    <property type="protein sequence ID" value="GGM49869.1"/>
    <property type="molecule type" value="Genomic_DNA"/>
</dbReference>
<protein>
    <submittedName>
        <fullName evidence="1">Uncharacterized protein</fullName>
    </submittedName>
</protein>
<dbReference type="Proteomes" id="UP000656367">
    <property type="component" value="Unassembled WGS sequence"/>
</dbReference>
<dbReference type="AlphaFoldDB" id="A0A830FR87"/>
<evidence type="ECO:0000313" key="2">
    <source>
        <dbReference type="Proteomes" id="UP000656367"/>
    </source>
</evidence>
<comment type="caution">
    <text evidence="1">The sequence shown here is derived from an EMBL/GenBank/DDBJ whole genome shotgun (WGS) entry which is preliminary data.</text>
</comment>
<name>A0A830FR87_HALAR</name>
<evidence type="ECO:0000313" key="1">
    <source>
        <dbReference type="EMBL" id="GGM49869.1"/>
    </source>
</evidence>